<name>A0AAW1INJ0_SAPOF</name>
<dbReference type="InterPro" id="IPR003676">
    <property type="entry name" value="SAUR_fam"/>
</dbReference>
<accession>A0AAW1INJ0</accession>
<organism evidence="2 3">
    <name type="scientific">Saponaria officinalis</name>
    <name type="common">Common soapwort</name>
    <name type="synonym">Lychnis saponaria</name>
    <dbReference type="NCBI Taxonomy" id="3572"/>
    <lineage>
        <taxon>Eukaryota</taxon>
        <taxon>Viridiplantae</taxon>
        <taxon>Streptophyta</taxon>
        <taxon>Embryophyta</taxon>
        <taxon>Tracheophyta</taxon>
        <taxon>Spermatophyta</taxon>
        <taxon>Magnoliopsida</taxon>
        <taxon>eudicotyledons</taxon>
        <taxon>Gunneridae</taxon>
        <taxon>Pentapetalae</taxon>
        <taxon>Caryophyllales</taxon>
        <taxon>Caryophyllaceae</taxon>
        <taxon>Caryophylleae</taxon>
        <taxon>Saponaria</taxon>
    </lineage>
</organism>
<dbReference type="AlphaFoldDB" id="A0AAW1INJ0"/>
<dbReference type="Pfam" id="PF02519">
    <property type="entry name" value="Auxin_inducible"/>
    <property type="match status" value="1"/>
</dbReference>
<sequence length="102" mass="11779">MSNHSEGVIKCAKKVIRRGSICPQKQHYTYQEPVPKGHFAIYLGEEGEKRFVVPVSYLKHPLFQKLLKDAEEEFGYDHGMGRLTVPCTEYYFINLISQLNDS</sequence>
<dbReference type="GO" id="GO:0009733">
    <property type="term" value="P:response to auxin"/>
    <property type="evidence" value="ECO:0007669"/>
    <property type="project" value="InterPro"/>
</dbReference>
<reference evidence="2" key="1">
    <citation type="submission" date="2024-03" db="EMBL/GenBank/DDBJ databases">
        <title>WGS assembly of Saponaria officinalis var. Norfolk2.</title>
        <authorList>
            <person name="Jenkins J."/>
            <person name="Shu S."/>
            <person name="Grimwood J."/>
            <person name="Barry K."/>
            <person name="Goodstein D."/>
            <person name="Schmutz J."/>
            <person name="Leebens-Mack J."/>
            <person name="Osbourn A."/>
        </authorList>
    </citation>
    <scope>NUCLEOTIDE SEQUENCE [LARGE SCALE GENOMIC DNA]</scope>
    <source>
        <strain evidence="2">JIC</strain>
    </source>
</reference>
<proteinExistence type="inferred from homology"/>
<evidence type="ECO:0000313" key="2">
    <source>
        <dbReference type="EMBL" id="KAK9690973.1"/>
    </source>
</evidence>
<comment type="caution">
    <text evidence="2">The sequence shown here is derived from an EMBL/GenBank/DDBJ whole genome shotgun (WGS) entry which is preliminary data.</text>
</comment>
<protein>
    <submittedName>
        <fullName evidence="2">Uncharacterized protein</fullName>
    </submittedName>
</protein>
<evidence type="ECO:0000313" key="3">
    <source>
        <dbReference type="Proteomes" id="UP001443914"/>
    </source>
</evidence>
<gene>
    <name evidence="2" type="ORF">RND81_09G167700</name>
</gene>
<keyword evidence="3" id="KW-1185">Reference proteome</keyword>
<dbReference type="PANTHER" id="PTHR31929">
    <property type="entry name" value="SAUR-LIKE AUXIN-RESPONSIVE PROTEIN FAMILY-RELATED"/>
    <property type="match status" value="1"/>
</dbReference>
<dbReference type="Proteomes" id="UP001443914">
    <property type="component" value="Unassembled WGS sequence"/>
</dbReference>
<evidence type="ECO:0000256" key="1">
    <source>
        <dbReference type="ARBA" id="ARBA00006974"/>
    </source>
</evidence>
<dbReference type="EMBL" id="JBDFQZ010000009">
    <property type="protein sequence ID" value="KAK9690973.1"/>
    <property type="molecule type" value="Genomic_DNA"/>
</dbReference>
<comment type="similarity">
    <text evidence="1">Belongs to the ARG7 family.</text>
</comment>